<dbReference type="AlphaFoldDB" id="A0AAJ0FGC4"/>
<keyword evidence="4" id="KW-1185">Reference proteome</keyword>
<feature type="repeat" description="RCC1" evidence="1">
    <location>
        <begin position="275"/>
        <end position="339"/>
    </location>
</feature>
<dbReference type="PROSITE" id="PS50012">
    <property type="entry name" value="RCC1_3"/>
    <property type="match status" value="2"/>
</dbReference>
<gene>
    <name evidence="3" type="ORF">QBC33DRAFT_100972</name>
</gene>
<dbReference type="PANTHER" id="PTHR47563">
    <property type="entry name" value="PROTEIN FMP25, MITOCHONDRIAL"/>
    <property type="match status" value="1"/>
</dbReference>
<dbReference type="FunFam" id="2.130.10.30:FF:000027">
    <property type="entry name" value="Protein FMP25, mitochondrial"/>
    <property type="match status" value="1"/>
</dbReference>
<accession>A0AAJ0FGC4</accession>
<name>A0AAJ0FGC4_9PEZI</name>
<evidence type="ECO:0000313" key="3">
    <source>
        <dbReference type="EMBL" id="KAK1766467.1"/>
    </source>
</evidence>
<reference evidence="3" key="1">
    <citation type="submission" date="2023-06" db="EMBL/GenBank/DDBJ databases">
        <title>Genome-scale phylogeny and comparative genomics of the fungal order Sordariales.</title>
        <authorList>
            <consortium name="Lawrence Berkeley National Laboratory"/>
            <person name="Hensen N."/>
            <person name="Bonometti L."/>
            <person name="Westerberg I."/>
            <person name="Brannstrom I.O."/>
            <person name="Guillou S."/>
            <person name="Cros-Aarteil S."/>
            <person name="Calhoun S."/>
            <person name="Haridas S."/>
            <person name="Kuo A."/>
            <person name="Mondo S."/>
            <person name="Pangilinan J."/>
            <person name="Riley R."/>
            <person name="Labutti K."/>
            <person name="Andreopoulos B."/>
            <person name="Lipzen A."/>
            <person name="Chen C."/>
            <person name="Yanf M."/>
            <person name="Daum C."/>
            <person name="Ng V."/>
            <person name="Clum A."/>
            <person name="Steindorff A."/>
            <person name="Ohm R."/>
            <person name="Martin F."/>
            <person name="Silar P."/>
            <person name="Natvig D."/>
            <person name="Lalanne C."/>
            <person name="Gautier V."/>
            <person name="Ament-Velasquez S.L."/>
            <person name="Kruys A."/>
            <person name="Hutchinson M.I."/>
            <person name="Powell A.J."/>
            <person name="Barry K."/>
            <person name="Miller A.N."/>
            <person name="Grigoriev I.V."/>
            <person name="Debuchy R."/>
            <person name="Gladieux P."/>
            <person name="Thoren M.H."/>
            <person name="Johannesson H."/>
        </authorList>
    </citation>
    <scope>NUCLEOTIDE SEQUENCE</scope>
    <source>
        <strain evidence="3">8032-3</strain>
    </source>
</reference>
<dbReference type="PROSITE" id="PS00626">
    <property type="entry name" value="RCC1_2"/>
    <property type="match status" value="1"/>
</dbReference>
<dbReference type="SUPFAM" id="SSF50985">
    <property type="entry name" value="RCC1/BLIP-II"/>
    <property type="match status" value="1"/>
</dbReference>
<evidence type="ECO:0000256" key="1">
    <source>
        <dbReference type="PROSITE-ProRule" id="PRU00235"/>
    </source>
</evidence>
<organism evidence="3 4">
    <name type="scientific">Phialemonium atrogriseum</name>
    <dbReference type="NCBI Taxonomy" id="1093897"/>
    <lineage>
        <taxon>Eukaryota</taxon>
        <taxon>Fungi</taxon>
        <taxon>Dikarya</taxon>
        <taxon>Ascomycota</taxon>
        <taxon>Pezizomycotina</taxon>
        <taxon>Sordariomycetes</taxon>
        <taxon>Sordariomycetidae</taxon>
        <taxon>Cephalothecales</taxon>
        <taxon>Cephalothecaceae</taxon>
        <taxon>Phialemonium</taxon>
    </lineage>
</organism>
<evidence type="ECO:0000256" key="2">
    <source>
        <dbReference type="SAM" id="MobiDB-lite"/>
    </source>
</evidence>
<dbReference type="InterPro" id="IPR053245">
    <property type="entry name" value="MitoProcess-Associated"/>
</dbReference>
<dbReference type="RefSeq" id="XP_060282680.1">
    <property type="nucleotide sequence ID" value="XM_060421839.1"/>
</dbReference>
<comment type="caution">
    <text evidence="3">The sequence shown here is derived from an EMBL/GenBank/DDBJ whole genome shotgun (WGS) entry which is preliminary data.</text>
</comment>
<proteinExistence type="predicted"/>
<dbReference type="EMBL" id="MU839011">
    <property type="protein sequence ID" value="KAK1766467.1"/>
    <property type="molecule type" value="Genomic_DNA"/>
</dbReference>
<dbReference type="Gene3D" id="2.130.10.30">
    <property type="entry name" value="Regulator of chromosome condensation 1/beta-lactamase-inhibitor protein II"/>
    <property type="match status" value="2"/>
</dbReference>
<protein>
    <submittedName>
        <fullName evidence="3">Regulator of chromosome condensation 1/beta-lactamase-inhibitor protein II</fullName>
    </submittedName>
</protein>
<sequence>MSSLAAGSSALRPRFLSSAARGSRHPLTRQHVRYASSTKPPNKSAGRWLGLLAVGIASGTAVYAYPRIFKEEPVAPRHVDVEFETPRKQPTSKEDNRDLISPQHLQVKKSWEHPGVYAWGSNAGKVAAPDSNEPVIKNPRRISYFDGQLLRDLKLDQKFGAAVTENGDLVQWGAGFSKTIASPIVTLKGKDLVKLSLSKDRIIALSSSGSVYSVPIAAADQESGEKPPSSSWIPFWSTPSAISYRTLKPENLGWSEKVTDISSGLEHCLLLTSKGRVFSAASSSEDFPSRGQLGIPGLSWATRPQEVPYDQPHEITTLRGVDVAQIAAGDFHSLVLDKLGSVFSFGDNSAGQLGFEPQPESPHINVPSPLSFKDLYSGTAMIPRVTSIAAGGLNSYFTVDAAKTTNRGNTADSPPRSGPANIVADTWACGEGLHGGLGTGKWTHISSEPTKVKALSNLSEFDEKRNQLVPIKLSSLSVGSTHACAVLGNETNTAASRQRSDNATNWGLDVVWWGGNEFYQLGTGKRNNLSTPTYIGPLDGEEGDAKRSIKGDVNRFQIAPRTTVRLGEGGKGRKASVEQRVECGRYVTAVYSAT</sequence>
<dbReference type="InterPro" id="IPR000408">
    <property type="entry name" value="Reg_chr_condens"/>
</dbReference>
<dbReference type="Proteomes" id="UP001244011">
    <property type="component" value="Unassembled WGS sequence"/>
</dbReference>
<dbReference type="InterPro" id="IPR009091">
    <property type="entry name" value="RCC1/BLIP-II"/>
</dbReference>
<evidence type="ECO:0000313" key="4">
    <source>
        <dbReference type="Proteomes" id="UP001244011"/>
    </source>
</evidence>
<feature type="repeat" description="RCC1" evidence="1">
    <location>
        <begin position="340"/>
        <end position="401"/>
    </location>
</feature>
<dbReference type="PRINTS" id="PR00633">
    <property type="entry name" value="RCCNDNSATION"/>
</dbReference>
<dbReference type="Pfam" id="PF13540">
    <property type="entry name" value="RCC1_2"/>
    <property type="match status" value="1"/>
</dbReference>
<feature type="compositionally biased region" description="Basic residues" evidence="2">
    <location>
        <begin position="22"/>
        <end position="32"/>
    </location>
</feature>
<dbReference type="GO" id="GO:0034551">
    <property type="term" value="P:mitochondrial respiratory chain complex III assembly"/>
    <property type="evidence" value="ECO:0007669"/>
    <property type="project" value="TreeGrafter"/>
</dbReference>
<dbReference type="GeneID" id="85305026"/>
<dbReference type="PANTHER" id="PTHR47563:SF1">
    <property type="entry name" value="PROTEIN FMP25, MITOCHONDRIAL"/>
    <property type="match status" value="1"/>
</dbReference>
<dbReference type="GO" id="GO:0005743">
    <property type="term" value="C:mitochondrial inner membrane"/>
    <property type="evidence" value="ECO:0007669"/>
    <property type="project" value="TreeGrafter"/>
</dbReference>
<feature type="region of interest" description="Disordered" evidence="2">
    <location>
        <begin position="16"/>
        <end position="43"/>
    </location>
</feature>